<reference evidence="2" key="1">
    <citation type="submission" date="2022-08" db="EMBL/GenBank/DDBJ databases">
        <authorList>
            <consortium name="DOE Joint Genome Institute"/>
            <person name="Min B."/>
            <person name="Riley R."/>
            <person name="Sierra-Patev S."/>
            <person name="Naranjo-Ortiz M."/>
            <person name="Looney B."/>
            <person name="Konkel Z."/>
            <person name="Slot J.C."/>
            <person name="Sakamoto Y."/>
            <person name="Steenwyk J.L."/>
            <person name="Rokas A."/>
            <person name="Carro J."/>
            <person name="Camarero S."/>
            <person name="Ferreira P."/>
            <person name="Molpeceres G."/>
            <person name="Ruiz-Duenas F.J."/>
            <person name="Serrano A."/>
            <person name="Henrissat B."/>
            <person name="Drula E."/>
            <person name="Hughes K.W."/>
            <person name="Mata J.L."/>
            <person name="Ishikawa N.K."/>
            <person name="Vargas-Isla R."/>
            <person name="Ushijima S."/>
            <person name="Smith C.A."/>
            <person name="Ahrendt S."/>
            <person name="Andreopoulos W."/>
            <person name="He G."/>
            <person name="Labutti K."/>
            <person name="Lipzen A."/>
            <person name="Ng V."/>
            <person name="Sandor L."/>
            <person name="Barry K."/>
            <person name="Martinez A.T."/>
            <person name="Xiao Y."/>
            <person name="Gibbons J.G."/>
            <person name="Terashima K."/>
            <person name="Hibbett D.S."/>
            <person name="Grigoriev I.V."/>
        </authorList>
    </citation>
    <scope>NUCLEOTIDE SEQUENCE</scope>
    <source>
        <strain evidence="2">TFB10827</strain>
    </source>
</reference>
<feature type="region of interest" description="Disordered" evidence="1">
    <location>
        <begin position="135"/>
        <end position="199"/>
    </location>
</feature>
<evidence type="ECO:0000313" key="2">
    <source>
        <dbReference type="EMBL" id="KAJ3992367.1"/>
    </source>
</evidence>
<protein>
    <submittedName>
        <fullName evidence="2">Uncharacterized protein</fullName>
    </submittedName>
</protein>
<organism evidence="2 3">
    <name type="scientific">Lentinula boryana</name>
    <dbReference type="NCBI Taxonomy" id="40481"/>
    <lineage>
        <taxon>Eukaryota</taxon>
        <taxon>Fungi</taxon>
        <taxon>Dikarya</taxon>
        <taxon>Basidiomycota</taxon>
        <taxon>Agaricomycotina</taxon>
        <taxon>Agaricomycetes</taxon>
        <taxon>Agaricomycetidae</taxon>
        <taxon>Agaricales</taxon>
        <taxon>Marasmiineae</taxon>
        <taxon>Omphalotaceae</taxon>
        <taxon>Lentinula</taxon>
    </lineage>
</organism>
<keyword evidence="3" id="KW-1185">Reference proteome</keyword>
<feature type="region of interest" description="Disordered" evidence="1">
    <location>
        <begin position="22"/>
        <end position="67"/>
    </location>
</feature>
<accession>A0ABQ8Q0Y2</accession>
<name>A0ABQ8Q0Y2_9AGAR</name>
<dbReference type="EMBL" id="MU790865">
    <property type="protein sequence ID" value="KAJ3992367.1"/>
    <property type="molecule type" value="Genomic_DNA"/>
</dbReference>
<comment type="caution">
    <text evidence="2">The sequence shown here is derived from an EMBL/GenBank/DDBJ whole genome shotgun (WGS) entry which is preliminary data.</text>
</comment>
<evidence type="ECO:0000313" key="3">
    <source>
        <dbReference type="Proteomes" id="UP001163828"/>
    </source>
</evidence>
<evidence type="ECO:0000256" key="1">
    <source>
        <dbReference type="SAM" id="MobiDB-lite"/>
    </source>
</evidence>
<sequence>MSSTQTNVETTQECRARLLQEQAERQRAQQRIAEEKKKEEERLAKEHKREEDRIAEQERQEEERCAQAQDNTFCRMVEESRKEKAKAAQELAERRERAALAALRRMGTTTPQEPLGSKQKIYKSTAIVCDSLEEEITEGKEKQKGVTPRGVKRNRIRMVGRIGGLPGGDSDPGSEEDDNDDNDDDEPEPSNKTPEATGL</sequence>
<proteinExistence type="predicted"/>
<gene>
    <name evidence="2" type="ORF">F5050DRAFT_1715342</name>
</gene>
<feature type="compositionally biased region" description="Basic and acidic residues" evidence="1">
    <location>
        <begin position="22"/>
        <end position="65"/>
    </location>
</feature>
<dbReference type="Proteomes" id="UP001163828">
    <property type="component" value="Unassembled WGS sequence"/>
</dbReference>
<feature type="compositionally biased region" description="Acidic residues" evidence="1">
    <location>
        <begin position="172"/>
        <end position="188"/>
    </location>
</feature>